<evidence type="ECO:0000313" key="3">
    <source>
        <dbReference type="EMBL" id="SHO67286.1"/>
    </source>
</evidence>
<dbReference type="Pfam" id="PF18557">
    <property type="entry name" value="NepR"/>
    <property type="match status" value="1"/>
</dbReference>
<name>A0A1M7ZRK8_9HYPH</name>
<gene>
    <name evidence="3" type="ORF">SAMN02745172_03962</name>
</gene>
<dbReference type="Proteomes" id="UP000186406">
    <property type="component" value="Unassembled WGS sequence"/>
</dbReference>
<feature type="compositionally biased region" description="Polar residues" evidence="1">
    <location>
        <begin position="1"/>
        <end position="25"/>
    </location>
</feature>
<dbReference type="InterPro" id="IPR041649">
    <property type="entry name" value="NepR"/>
</dbReference>
<dbReference type="EMBL" id="FRXO01000012">
    <property type="protein sequence ID" value="SHO67286.1"/>
    <property type="molecule type" value="Genomic_DNA"/>
</dbReference>
<dbReference type="STRING" id="1123029.SAMN02745172_03962"/>
<evidence type="ECO:0000256" key="1">
    <source>
        <dbReference type="SAM" id="MobiDB-lite"/>
    </source>
</evidence>
<feature type="region of interest" description="Disordered" evidence="1">
    <location>
        <begin position="1"/>
        <end position="27"/>
    </location>
</feature>
<reference evidence="3 4" key="1">
    <citation type="submission" date="2016-12" db="EMBL/GenBank/DDBJ databases">
        <authorList>
            <person name="Song W.-J."/>
            <person name="Kurnit D.M."/>
        </authorList>
    </citation>
    <scope>NUCLEOTIDE SEQUENCE [LARGE SCALE GENOMIC DNA]</scope>
    <source>
        <strain evidence="3 4">DSM 19599</strain>
    </source>
</reference>
<evidence type="ECO:0000313" key="4">
    <source>
        <dbReference type="Proteomes" id="UP000186406"/>
    </source>
</evidence>
<organism evidence="3 4">
    <name type="scientific">Pseudoxanthobacter soli DSM 19599</name>
    <dbReference type="NCBI Taxonomy" id="1123029"/>
    <lineage>
        <taxon>Bacteria</taxon>
        <taxon>Pseudomonadati</taxon>
        <taxon>Pseudomonadota</taxon>
        <taxon>Alphaproteobacteria</taxon>
        <taxon>Hyphomicrobiales</taxon>
        <taxon>Segnochrobactraceae</taxon>
        <taxon>Pseudoxanthobacter</taxon>
    </lineage>
</organism>
<accession>A0A1M7ZRK8</accession>
<proteinExistence type="predicted"/>
<protein>
    <recommendedName>
        <fullName evidence="2">Anti-sigma factor NepR domain-containing protein</fullName>
    </recommendedName>
</protein>
<feature type="domain" description="Anti-sigma factor NepR" evidence="2">
    <location>
        <begin position="49"/>
        <end position="83"/>
    </location>
</feature>
<dbReference type="AlphaFoldDB" id="A0A1M7ZRK8"/>
<evidence type="ECO:0000259" key="2">
    <source>
        <dbReference type="Pfam" id="PF18557"/>
    </source>
</evidence>
<sequence length="92" mass="10038">MTSRCRVTGTGQTEAYESMTDQMNQEAKRRALVPDKGTEAGAGVEPKVRAHLGVQLRRLYDGILSEPVPDRFSRLLDELDKKESVSGSGDGS</sequence>
<keyword evidence="4" id="KW-1185">Reference proteome</keyword>